<dbReference type="Pfam" id="PF00096">
    <property type="entry name" value="zf-C2H2"/>
    <property type="match status" value="3"/>
</dbReference>
<dbReference type="PROSITE" id="PS50157">
    <property type="entry name" value="ZINC_FINGER_C2H2_2"/>
    <property type="match status" value="5"/>
</dbReference>
<dbReference type="Gene3D" id="3.30.160.60">
    <property type="entry name" value="Classic Zinc Finger"/>
    <property type="match status" value="7"/>
</dbReference>
<dbReference type="FunFam" id="3.30.160.60:FF:000125">
    <property type="entry name" value="Putative zinc finger protein 143"/>
    <property type="match status" value="1"/>
</dbReference>
<dbReference type="HOGENOM" id="CLU_029481_0_0_1"/>
<keyword evidence="6" id="KW-0805">Transcription regulation</keyword>
<dbReference type="RefSeq" id="XP_001875215.1">
    <property type="nucleotide sequence ID" value="XM_001875180.1"/>
</dbReference>
<evidence type="ECO:0000256" key="7">
    <source>
        <dbReference type="ARBA" id="ARBA00023125"/>
    </source>
</evidence>
<keyword evidence="8" id="KW-0804">Transcription</keyword>
<evidence type="ECO:0000259" key="11">
    <source>
        <dbReference type="PROSITE" id="PS50157"/>
    </source>
</evidence>
<keyword evidence="7" id="KW-0238">DNA-binding</keyword>
<dbReference type="OrthoDB" id="3437960at2759"/>
<dbReference type="GO" id="GO:0000981">
    <property type="term" value="F:DNA-binding transcription factor activity, RNA polymerase II-specific"/>
    <property type="evidence" value="ECO:0007669"/>
    <property type="project" value="UniProtKB-ARBA"/>
</dbReference>
<organism evidence="13">
    <name type="scientific">Laccaria bicolor (strain S238N-H82 / ATCC MYA-4686)</name>
    <name type="common">Bicoloured deceiver</name>
    <name type="synonym">Laccaria laccata var. bicolor</name>
    <dbReference type="NCBI Taxonomy" id="486041"/>
    <lineage>
        <taxon>Eukaryota</taxon>
        <taxon>Fungi</taxon>
        <taxon>Dikarya</taxon>
        <taxon>Basidiomycota</taxon>
        <taxon>Agaricomycotina</taxon>
        <taxon>Agaricomycetes</taxon>
        <taxon>Agaricomycetidae</taxon>
        <taxon>Agaricales</taxon>
        <taxon>Agaricineae</taxon>
        <taxon>Hydnangiaceae</taxon>
        <taxon>Laccaria</taxon>
    </lineage>
</organism>
<keyword evidence="2" id="KW-0479">Metal-binding</keyword>
<evidence type="ECO:0000256" key="5">
    <source>
        <dbReference type="ARBA" id="ARBA00022833"/>
    </source>
</evidence>
<dbReference type="KEGG" id="lbc:LACBIDRAFT_305505"/>
<dbReference type="EMBL" id="DS547092">
    <property type="protein sequence ID" value="EDR14656.1"/>
    <property type="molecule type" value="Genomic_DNA"/>
</dbReference>
<gene>
    <name evidence="12" type="ORF">LACBIDRAFT_305505</name>
</gene>
<dbReference type="SMART" id="SM00355">
    <property type="entry name" value="ZnF_C2H2"/>
    <property type="match status" value="7"/>
</dbReference>
<evidence type="ECO:0000256" key="2">
    <source>
        <dbReference type="ARBA" id="ARBA00022723"/>
    </source>
</evidence>
<evidence type="ECO:0000313" key="13">
    <source>
        <dbReference type="Proteomes" id="UP000001194"/>
    </source>
</evidence>
<sequence>MYSFACAEPLCSTSEFTEQCTDQCVVVACTDPEHPEAICHPGEHVHCDLVCDSSANCTDCNGFDAFCCTDYHSYLSEPRPYDQCNWSIDDWGKSVAPNVVPPLPPTQPVYPSPSMIPCMWGECKASFASLGELVGHVNLEHLRQPTFINNTPEADPLPCLWQNCDLSWSPESIASSSTASEFDSLRAALETHLLQDHLGLRDHPLGRQQAVASQVAPSPTEIPPTVSSTSHFCASSTHICRWQSCGMSFESCDALTAHITTTHVGSGKTQYECFWEGCQRHGEHGFSSKQKICRHVQSHTGHRPFQCKICQQNFSEVATLQQHMRRHTQEKPYVCDFPGCGKSFAITGALTIHKRTHNGHKPFKCTYCERAFAESSNLSKHLRTHTGARPYTCAEPNCGKSFARPDQLSRHMGVHKKKPHDK</sequence>
<keyword evidence="5" id="KW-0862">Zinc</keyword>
<dbReference type="AlphaFoldDB" id="B0CUE6"/>
<feature type="domain" description="C2H2-type" evidence="11">
    <location>
        <begin position="391"/>
        <end position="420"/>
    </location>
</feature>
<dbReference type="InterPro" id="IPR036236">
    <property type="entry name" value="Znf_C2H2_sf"/>
</dbReference>
<evidence type="ECO:0000256" key="1">
    <source>
        <dbReference type="ARBA" id="ARBA00004123"/>
    </source>
</evidence>
<dbReference type="FunFam" id="3.30.160.60:FF:000624">
    <property type="entry name" value="zinc finger protein 697"/>
    <property type="match status" value="1"/>
</dbReference>
<dbReference type="GeneID" id="6070878"/>
<dbReference type="GO" id="GO:0000978">
    <property type="term" value="F:RNA polymerase II cis-regulatory region sequence-specific DNA binding"/>
    <property type="evidence" value="ECO:0007669"/>
    <property type="project" value="TreeGrafter"/>
</dbReference>
<name>B0CUE6_LACBS</name>
<feature type="domain" description="C2H2-type" evidence="11">
    <location>
        <begin position="305"/>
        <end position="332"/>
    </location>
</feature>
<dbReference type="InParanoid" id="B0CUE6"/>
<reference evidence="12 13" key="1">
    <citation type="journal article" date="2008" name="Nature">
        <title>The genome of Laccaria bicolor provides insights into mycorrhizal symbiosis.</title>
        <authorList>
            <person name="Martin F."/>
            <person name="Aerts A."/>
            <person name="Ahren D."/>
            <person name="Brun A."/>
            <person name="Danchin E.G.J."/>
            <person name="Duchaussoy F."/>
            <person name="Gibon J."/>
            <person name="Kohler A."/>
            <person name="Lindquist E."/>
            <person name="Pereda V."/>
            <person name="Salamov A."/>
            <person name="Shapiro H.J."/>
            <person name="Wuyts J."/>
            <person name="Blaudez D."/>
            <person name="Buee M."/>
            <person name="Brokstein P."/>
            <person name="Canbaeck B."/>
            <person name="Cohen D."/>
            <person name="Courty P.E."/>
            <person name="Coutinho P.M."/>
            <person name="Delaruelle C."/>
            <person name="Detter J.C."/>
            <person name="Deveau A."/>
            <person name="DiFazio S."/>
            <person name="Duplessis S."/>
            <person name="Fraissinet-Tachet L."/>
            <person name="Lucic E."/>
            <person name="Frey-Klett P."/>
            <person name="Fourrey C."/>
            <person name="Feussner I."/>
            <person name="Gay G."/>
            <person name="Grimwood J."/>
            <person name="Hoegger P.J."/>
            <person name="Jain P."/>
            <person name="Kilaru S."/>
            <person name="Labbe J."/>
            <person name="Lin Y.C."/>
            <person name="Legue V."/>
            <person name="Le Tacon F."/>
            <person name="Marmeisse R."/>
            <person name="Melayah D."/>
            <person name="Montanini B."/>
            <person name="Muratet M."/>
            <person name="Nehls U."/>
            <person name="Niculita-Hirzel H."/>
            <person name="Oudot-Le Secq M.P."/>
            <person name="Peter M."/>
            <person name="Quesneville H."/>
            <person name="Rajashekar B."/>
            <person name="Reich M."/>
            <person name="Rouhier N."/>
            <person name="Schmutz J."/>
            <person name="Yin T."/>
            <person name="Chalot M."/>
            <person name="Henrissat B."/>
            <person name="Kuees U."/>
            <person name="Lucas S."/>
            <person name="Van de Peer Y."/>
            <person name="Podila G.K."/>
            <person name="Polle A."/>
            <person name="Pukkila P.J."/>
            <person name="Richardson P.M."/>
            <person name="Rouze P."/>
            <person name="Sanders I.R."/>
            <person name="Stajich J.E."/>
            <person name="Tunlid A."/>
            <person name="Tuskan G."/>
            <person name="Grigoriev I.V."/>
        </authorList>
    </citation>
    <scope>NUCLEOTIDE SEQUENCE [LARGE SCALE GENOMIC DNA]</scope>
    <source>
        <strain evidence="13">S238N-H82 / ATCC MYA-4686</strain>
    </source>
</reference>
<keyword evidence="3" id="KW-0677">Repeat</keyword>
<dbReference type="STRING" id="486041.B0CUE6"/>
<keyword evidence="9" id="KW-0539">Nucleus</keyword>
<evidence type="ECO:0000256" key="8">
    <source>
        <dbReference type="ARBA" id="ARBA00023163"/>
    </source>
</evidence>
<dbReference type="GO" id="GO:0008270">
    <property type="term" value="F:zinc ion binding"/>
    <property type="evidence" value="ECO:0007669"/>
    <property type="project" value="UniProtKB-KW"/>
</dbReference>
<dbReference type="SUPFAM" id="SSF57667">
    <property type="entry name" value="beta-beta-alpha zinc fingers"/>
    <property type="match status" value="5"/>
</dbReference>
<keyword evidence="13" id="KW-1185">Reference proteome</keyword>
<evidence type="ECO:0000256" key="9">
    <source>
        <dbReference type="ARBA" id="ARBA00023242"/>
    </source>
</evidence>
<dbReference type="FunFam" id="3.30.160.60:FF:000032">
    <property type="entry name" value="Krueppel-like factor 4"/>
    <property type="match status" value="1"/>
</dbReference>
<dbReference type="InterPro" id="IPR050329">
    <property type="entry name" value="GLI_C2H2-zinc-finger"/>
</dbReference>
<evidence type="ECO:0000256" key="10">
    <source>
        <dbReference type="PROSITE-ProRule" id="PRU00042"/>
    </source>
</evidence>
<dbReference type="PROSITE" id="PS00028">
    <property type="entry name" value="ZINC_FINGER_C2H2_1"/>
    <property type="match status" value="6"/>
</dbReference>
<dbReference type="Pfam" id="PF13894">
    <property type="entry name" value="zf-C2H2_4"/>
    <property type="match status" value="1"/>
</dbReference>
<dbReference type="FunFam" id="3.30.160.60:FF:000325">
    <property type="entry name" value="ZFP90 zinc finger protein"/>
    <property type="match status" value="1"/>
</dbReference>
<evidence type="ECO:0000256" key="4">
    <source>
        <dbReference type="ARBA" id="ARBA00022771"/>
    </source>
</evidence>
<feature type="domain" description="C2H2-type" evidence="11">
    <location>
        <begin position="238"/>
        <end position="268"/>
    </location>
</feature>
<evidence type="ECO:0000313" key="12">
    <source>
        <dbReference type="EMBL" id="EDR14656.1"/>
    </source>
</evidence>
<comment type="subcellular location">
    <subcellularLocation>
        <location evidence="1">Nucleus</location>
    </subcellularLocation>
</comment>
<dbReference type="GO" id="GO:0005634">
    <property type="term" value="C:nucleus"/>
    <property type="evidence" value="ECO:0007669"/>
    <property type="project" value="UniProtKB-SubCell"/>
</dbReference>
<evidence type="ECO:0000256" key="3">
    <source>
        <dbReference type="ARBA" id="ARBA00022737"/>
    </source>
</evidence>
<feature type="domain" description="C2H2-type" evidence="11">
    <location>
        <begin position="363"/>
        <end position="390"/>
    </location>
</feature>
<dbReference type="PANTHER" id="PTHR19818:SF139">
    <property type="entry name" value="PAIR-RULE PROTEIN ODD-PAIRED"/>
    <property type="match status" value="1"/>
</dbReference>
<evidence type="ECO:0000256" key="6">
    <source>
        <dbReference type="ARBA" id="ARBA00023015"/>
    </source>
</evidence>
<dbReference type="GO" id="GO:0045944">
    <property type="term" value="P:positive regulation of transcription by RNA polymerase II"/>
    <property type="evidence" value="ECO:0007669"/>
    <property type="project" value="UniProtKB-ARBA"/>
</dbReference>
<dbReference type="PANTHER" id="PTHR19818">
    <property type="entry name" value="ZINC FINGER PROTEIN ZIC AND GLI"/>
    <property type="match status" value="1"/>
</dbReference>
<keyword evidence="4 10" id="KW-0863">Zinc-finger</keyword>
<proteinExistence type="predicted"/>
<protein>
    <submittedName>
        <fullName evidence="12">Predicted protein</fullName>
    </submittedName>
</protein>
<accession>B0CUE6</accession>
<dbReference type="InterPro" id="IPR013087">
    <property type="entry name" value="Znf_C2H2_type"/>
</dbReference>
<feature type="domain" description="C2H2-type" evidence="11">
    <location>
        <begin position="333"/>
        <end position="362"/>
    </location>
</feature>
<dbReference type="Proteomes" id="UP000001194">
    <property type="component" value="Unassembled WGS sequence"/>
</dbReference>